<dbReference type="Proteomes" id="UP000675880">
    <property type="component" value="Unassembled WGS sequence"/>
</dbReference>
<dbReference type="SUPFAM" id="SSF48208">
    <property type="entry name" value="Six-hairpin glycosidases"/>
    <property type="match status" value="1"/>
</dbReference>
<accession>A0ABN7ME67</accession>
<name>A0ABN7ME67_9BACT</name>
<evidence type="ECO:0000259" key="1">
    <source>
        <dbReference type="Pfam" id="PF03200"/>
    </source>
</evidence>
<feature type="domain" description="Glycosyl hydrolase family 63 C-terminal" evidence="1">
    <location>
        <begin position="3"/>
        <end position="78"/>
    </location>
</feature>
<dbReference type="Gene3D" id="1.50.10.10">
    <property type="match status" value="1"/>
</dbReference>
<dbReference type="EMBL" id="CAJNBJ010000019">
    <property type="protein sequence ID" value="CAE6793650.1"/>
    <property type="molecule type" value="Genomic_DNA"/>
</dbReference>
<comment type="caution">
    <text evidence="2">The sequence shown here is derived from an EMBL/GenBank/DDBJ whole genome shotgun (WGS) entry which is preliminary data.</text>
</comment>
<gene>
    <name evidence="2" type="ORF">NSPZN2_60129</name>
</gene>
<dbReference type="PANTHER" id="PTHR10412">
    <property type="entry name" value="MANNOSYL-OLIGOSACCHARIDE GLUCOSIDASE"/>
    <property type="match status" value="1"/>
</dbReference>
<dbReference type="InterPro" id="IPR004888">
    <property type="entry name" value="Glycoside_hydrolase_63"/>
</dbReference>
<dbReference type="Pfam" id="PF03200">
    <property type="entry name" value="Glyco_hydro_63"/>
    <property type="match status" value="1"/>
</dbReference>
<dbReference type="PANTHER" id="PTHR10412:SF10">
    <property type="entry name" value="GLYCOSYL HYDROLASE FAMILY 63 C-TERMINAL DOMAIN-CONTAINING PROTEIN"/>
    <property type="match status" value="1"/>
</dbReference>
<dbReference type="InterPro" id="IPR031335">
    <property type="entry name" value="Glyco_hydro_63_C"/>
</dbReference>
<keyword evidence="3" id="KW-1185">Reference proteome</keyword>
<dbReference type="InterPro" id="IPR008928">
    <property type="entry name" value="6-hairpin_glycosidase_sf"/>
</dbReference>
<evidence type="ECO:0000313" key="3">
    <source>
        <dbReference type="Proteomes" id="UP000675880"/>
    </source>
</evidence>
<organism evidence="2 3">
    <name type="scientific">Nitrospira defluvii</name>
    <dbReference type="NCBI Taxonomy" id="330214"/>
    <lineage>
        <taxon>Bacteria</taxon>
        <taxon>Pseudomonadati</taxon>
        <taxon>Nitrospirota</taxon>
        <taxon>Nitrospiria</taxon>
        <taxon>Nitrospirales</taxon>
        <taxon>Nitrospiraceae</taxon>
        <taxon>Nitrospira</taxon>
    </lineage>
</organism>
<protein>
    <recommendedName>
        <fullName evidence="1">Glycosyl hydrolase family 63 C-terminal domain-containing protein</fullName>
    </recommendedName>
</protein>
<proteinExistence type="predicted"/>
<sequence length="172" mass="19772">MLDEAEFLSPYGIRALSRYHRDHPFVMSVMGREHRAEYEPAESGTGLFGGNSNWRGPIWFPVNYLLIESLQKFHYFLGNQYRVECPTGSGRHSTLWEVATEISRRLIHIFLRNAHGTRPVFGGTQRFQDDPHWRHHVLFYEYFHGDNGAGIGASHQTGWTGLVAKLIQQSGE</sequence>
<reference evidence="2 3" key="1">
    <citation type="submission" date="2021-02" db="EMBL/GenBank/DDBJ databases">
        <authorList>
            <person name="Han P."/>
        </authorList>
    </citation>
    <scope>NUCLEOTIDE SEQUENCE [LARGE SCALE GENOMIC DNA]</scope>
    <source>
        <strain evidence="2">Candidatus Nitrospira sp. ZN2</strain>
    </source>
</reference>
<evidence type="ECO:0000313" key="2">
    <source>
        <dbReference type="EMBL" id="CAE6793650.1"/>
    </source>
</evidence>
<dbReference type="InterPro" id="IPR012341">
    <property type="entry name" value="6hp_glycosidase-like_sf"/>
</dbReference>